<dbReference type="PANTHER" id="PTHR23322:SF6">
    <property type="entry name" value="UBX DOMAIN-CONTAINING PROTEIN 7"/>
    <property type="match status" value="1"/>
</dbReference>
<feature type="domain" description="UBX" evidence="2">
    <location>
        <begin position="359"/>
        <end position="435"/>
    </location>
</feature>
<dbReference type="SMART" id="SM00594">
    <property type="entry name" value="UAS"/>
    <property type="match status" value="1"/>
</dbReference>
<feature type="region of interest" description="Disordered" evidence="1">
    <location>
        <begin position="54"/>
        <end position="78"/>
    </location>
</feature>
<dbReference type="InterPro" id="IPR006577">
    <property type="entry name" value="UAS"/>
</dbReference>
<dbReference type="Pfam" id="PF00789">
    <property type="entry name" value="UBX"/>
    <property type="match status" value="1"/>
</dbReference>
<dbReference type="PROSITE" id="PS50033">
    <property type="entry name" value="UBX"/>
    <property type="match status" value="1"/>
</dbReference>
<feature type="compositionally biased region" description="Low complexity" evidence="1">
    <location>
        <begin position="58"/>
        <end position="70"/>
    </location>
</feature>
<dbReference type="Pfam" id="PF13899">
    <property type="entry name" value="Thioredoxin_7"/>
    <property type="match status" value="1"/>
</dbReference>
<feature type="non-terminal residue" evidence="3">
    <location>
        <position position="436"/>
    </location>
</feature>
<dbReference type="InterPro" id="IPR001012">
    <property type="entry name" value="UBX_dom"/>
</dbReference>
<dbReference type="CDD" id="cd01767">
    <property type="entry name" value="UBX"/>
    <property type="match status" value="1"/>
</dbReference>
<dbReference type="InterPro" id="IPR009060">
    <property type="entry name" value="UBA-like_sf"/>
</dbReference>
<evidence type="ECO:0000256" key="1">
    <source>
        <dbReference type="SAM" id="MobiDB-lite"/>
    </source>
</evidence>
<evidence type="ECO:0000313" key="4">
    <source>
        <dbReference type="Proteomes" id="UP000789739"/>
    </source>
</evidence>
<dbReference type="SUPFAM" id="SSF54236">
    <property type="entry name" value="Ubiquitin-like"/>
    <property type="match status" value="1"/>
</dbReference>
<dbReference type="CDD" id="cd14273">
    <property type="entry name" value="UBA_TAP-C_like"/>
    <property type="match status" value="1"/>
</dbReference>
<dbReference type="CDD" id="cd02958">
    <property type="entry name" value="UAS"/>
    <property type="match status" value="1"/>
</dbReference>
<sequence>MDESPRNDKALSDFCNVTGATPEVAASYLTVSDNNIEQAVSLYLESGGVDLAQTLQDSKSSQPTTSTSSTFDNTRTGNSTLESDAALAARLAAAEDVRAPIPPRQEILLRDEDDELYSQTVRRSGATSNRRPVVREVTDGLRDSRLDSAYISGQHDPKLSPRLADLFRPPFDLITPGGFEQVRQDAKEKNKWLMVTIHDYTEFACQVLNRDLWSEQTVKAVVKADFLFMQLPANSSEGRRYKTFYQFDDYPHIAIIDPRTGERLKTFNYSLTPNDFIIAVTDFLERYSLKEAASSRSPAVAQSTSQRLLDVSDEDEAADNRLPADAIDFMEIEDQSDDESQGVSAFDMIHPTERAEPAEGPLVTRIQFRLADGSRIIRRFAKSDPVRYLFEYVKATVPAAAEQQFELVFNRQQLFEYIDQTIAEAGLENSAITVGI</sequence>
<reference evidence="3" key="1">
    <citation type="submission" date="2021-06" db="EMBL/GenBank/DDBJ databases">
        <authorList>
            <person name="Kallberg Y."/>
            <person name="Tangrot J."/>
            <person name="Rosling A."/>
        </authorList>
    </citation>
    <scope>NUCLEOTIDE SEQUENCE</scope>
    <source>
        <strain evidence="3">BR232B</strain>
    </source>
</reference>
<dbReference type="InterPro" id="IPR029071">
    <property type="entry name" value="Ubiquitin-like_domsf"/>
</dbReference>
<dbReference type="Gene3D" id="3.10.20.90">
    <property type="entry name" value="Phosphatidylinositol 3-kinase Catalytic Subunit, Chain A, domain 1"/>
    <property type="match status" value="1"/>
</dbReference>
<dbReference type="InterPro" id="IPR050730">
    <property type="entry name" value="UBX_domain-protein"/>
</dbReference>
<dbReference type="GO" id="GO:0043161">
    <property type="term" value="P:proteasome-mediated ubiquitin-dependent protein catabolic process"/>
    <property type="evidence" value="ECO:0007669"/>
    <property type="project" value="TreeGrafter"/>
</dbReference>
<dbReference type="SUPFAM" id="SSF46934">
    <property type="entry name" value="UBA-like"/>
    <property type="match status" value="1"/>
</dbReference>
<organism evidence="3 4">
    <name type="scientific">Paraglomus brasilianum</name>
    <dbReference type="NCBI Taxonomy" id="144538"/>
    <lineage>
        <taxon>Eukaryota</taxon>
        <taxon>Fungi</taxon>
        <taxon>Fungi incertae sedis</taxon>
        <taxon>Mucoromycota</taxon>
        <taxon>Glomeromycotina</taxon>
        <taxon>Glomeromycetes</taxon>
        <taxon>Paraglomerales</taxon>
        <taxon>Paraglomeraceae</taxon>
        <taxon>Paraglomus</taxon>
    </lineage>
</organism>
<keyword evidence="4" id="KW-1185">Reference proteome</keyword>
<evidence type="ECO:0000259" key="2">
    <source>
        <dbReference type="PROSITE" id="PS50033"/>
    </source>
</evidence>
<dbReference type="EMBL" id="CAJVPI010000248">
    <property type="protein sequence ID" value="CAG8507903.1"/>
    <property type="molecule type" value="Genomic_DNA"/>
</dbReference>
<dbReference type="InterPro" id="IPR036249">
    <property type="entry name" value="Thioredoxin-like_sf"/>
</dbReference>
<comment type="caution">
    <text evidence="3">The sequence shown here is derived from an EMBL/GenBank/DDBJ whole genome shotgun (WGS) entry which is preliminary data.</text>
</comment>
<dbReference type="Pfam" id="PF14555">
    <property type="entry name" value="UBA_4"/>
    <property type="match status" value="1"/>
</dbReference>
<dbReference type="GO" id="GO:0005634">
    <property type="term" value="C:nucleus"/>
    <property type="evidence" value="ECO:0007669"/>
    <property type="project" value="TreeGrafter"/>
</dbReference>
<dbReference type="GO" id="GO:0043130">
    <property type="term" value="F:ubiquitin binding"/>
    <property type="evidence" value="ECO:0007669"/>
    <property type="project" value="TreeGrafter"/>
</dbReference>
<accession>A0A9N8ZUU8</accession>
<gene>
    <name evidence="3" type="ORF">PBRASI_LOCUS2955</name>
</gene>
<dbReference type="PANTHER" id="PTHR23322">
    <property type="entry name" value="FAS-ASSOCIATED PROTEIN"/>
    <property type="match status" value="1"/>
</dbReference>
<dbReference type="Gene3D" id="3.40.30.10">
    <property type="entry name" value="Glutaredoxin"/>
    <property type="match status" value="1"/>
</dbReference>
<protein>
    <submittedName>
        <fullName evidence="3">1623_t:CDS:1</fullName>
    </submittedName>
</protein>
<dbReference type="Gene3D" id="1.10.8.10">
    <property type="entry name" value="DNA helicase RuvA subunit, C-terminal domain"/>
    <property type="match status" value="1"/>
</dbReference>
<dbReference type="AlphaFoldDB" id="A0A9N8ZUU8"/>
<dbReference type="OrthoDB" id="270602at2759"/>
<evidence type="ECO:0000313" key="3">
    <source>
        <dbReference type="EMBL" id="CAG8507903.1"/>
    </source>
</evidence>
<proteinExistence type="predicted"/>
<name>A0A9N8ZUU8_9GLOM</name>
<dbReference type="Proteomes" id="UP000789739">
    <property type="component" value="Unassembled WGS sequence"/>
</dbReference>
<dbReference type="SUPFAM" id="SSF52833">
    <property type="entry name" value="Thioredoxin-like"/>
    <property type="match status" value="1"/>
</dbReference>